<feature type="compositionally biased region" description="Low complexity" evidence="1">
    <location>
        <begin position="1064"/>
        <end position="1074"/>
    </location>
</feature>
<feature type="compositionally biased region" description="Low complexity" evidence="1">
    <location>
        <begin position="1041"/>
        <end position="1057"/>
    </location>
</feature>
<feature type="compositionally biased region" description="Low complexity" evidence="1">
    <location>
        <begin position="675"/>
        <end position="685"/>
    </location>
</feature>
<feature type="chain" id="PRO_5022985576" evidence="2">
    <location>
        <begin position="21"/>
        <end position="2413"/>
    </location>
</feature>
<evidence type="ECO:0000313" key="4">
    <source>
        <dbReference type="Proteomes" id="UP000323011"/>
    </source>
</evidence>
<evidence type="ECO:0000256" key="1">
    <source>
        <dbReference type="SAM" id="MobiDB-lite"/>
    </source>
</evidence>
<organism evidence="3 4">
    <name type="scientific">Cafeteria roenbergensis</name>
    <name type="common">Marine flagellate</name>
    <dbReference type="NCBI Taxonomy" id="33653"/>
    <lineage>
        <taxon>Eukaryota</taxon>
        <taxon>Sar</taxon>
        <taxon>Stramenopiles</taxon>
        <taxon>Bigyra</taxon>
        <taxon>Opalozoa</taxon>
        <taxon>Bicosoecida</taxon>
        <taxon>Cafeteriaceae</taxon>
        <taxon>Cafeteria</taxon>
    </lineage>
</organism>
<feature type="signal peptide" evidence="2">
    <location>
        <begin position="1"/>
        <end position="20"/>
    </location>
</feature>
<evidence type="ECO:0000313" key="3">
    <source>
        <dbReference type="EMBL" id="KAA0148252.1"/>
    </source>
</evidence>
<feature type="region of interest" description="Disordered" evidence="1">
    <location>
        <begin position="459"/>
        <end position="510"/>
    </location>
</feature>
<keyword evidence="2" id="KW-0732">Signal</keyword>
<feature type="region of interest" description="Disordered" evidence="1">
    <location>
        <begin position="149"/>
        <end position="196"/>
    </location>
</feature>
<feature type="compositionally biased region" description="Low complexity" evidence="1">
    <location>
        <begin position="947"/>
        <end position="956"/>
    </location>
</feature>
<comment type="caution">
    <text evidence="3">The sequence shown here is derived from an EMBL/GenBank/DDBJ whole genome shotgun (WGS) entry which is preliminary data.</text>
</comment>
<proteinExistence type="predicted"/>
<keyword evidence="4" id="KW-1185">Reference proteome</keyword>
<feature type="region of interest" description="Disordered" evidence="1">
    <location>
        <begin position="819"/>
        <end position="1095"/>
    </location>
</feature>
<feature type="region of interest" description="Disordered" evidence="1">
    <location>
        <begin position="72"/>
        <end position="115"/>
    </location>
</feature>
<feature type="region of interest" description="Disordered" evidence="1">
    <location>
        <begin position="543"/>
        <end position="591"/>
    </location>
</feature>
<feature type="compositionally biased region" description="Polar residues" evidence="1">
    <location>
        <begin position="690"/>
        <end position="702"/>
    </location>
</feature>
<sequence>MRHVLVLALALAALAPEAVSRPEGSSGRAGVHPGSRSGAAASAGAPQAPRLGPAPIDDAHTEAHLKPSRYAKLPPHNLAIPGVHPHAESSGTGPGAPPAAKGAREKAAPKAKPATLVFSTPDSLYAEATRGAAAEAVARAADAAAVAARKSGKDADSGSVQTESSLDVLRREGLGGASGSSRGGSAPVDEGVVPGSPFASEAGADVEAFPLLDHLLSAADSGRLSETAATRALRGEADARSAGRRGELADLDAAAAVGIQQPTSLSALVKAVAADDTLAEGRAAAAPHGGLPSDPATGSVTSASDVTSPATALASVRDAMGLGNLVVTEAPVDDDLVLSLAARAAVADAVAADLLAPQAASHVAPVAAVVAGDAAAARPAPLRLGLVALLDLAPLANDRLPHEVEAFVGSLLGLARFVVLPKALPERRFFSFWSGAAALVEAAADKVGLVVTVRELGQPKSGSASSSASRWQSSSSSSSSSYPWGRNMGADNGRDAPGDEMPEPPKPSPDLVLVAVQTPEEAWAERAAFAAAKKRLGSAAASSGSAAQATPGSASPGSAGTASRPPYGSAAPPSPSSAGAGTASSGTAASAGSEAASSGAKAVERLRELGSFPARVALAAGHGADPAAAEAAVLSPASLGGTCVASLVRFTQSMVEAAVDDAIAGLEARAAALATPPSSPAQASLDPRKTASTASLWGTSGEQKLDPFGRPQTPIAVEAPHKRALRRLKTVKPHFVAAVTAALGAAGLSSAGPDSAAALAAGLWGQPLDPLPLGFPLDVLLAMGLGSSDKEGLFHQMVASGRVPAYSRPDRLQVTAYGVEGCGHHGSPSHPADSLPSLDADMGDEAKEAEEEGEEEEDVREPEALRTAALPSFGAERSGKAPSGQTPDSVFSSQPSTVGQSFPPNAATWGRAIRSAQPAAEAESEAKDTDSVPATLSSRGEFVGDEATAYAPAAAPIGPSTPDRPTSRPFTAPSASGDAAEASSSSSARQAKPAAQDEGIPSSPHHSSRSGPEAGSDAGGAAVKAGTQSGRSAGSDAPSKTASNSADSYASTASSSAAPPPAGPASSASATKAAEGGLPPPSGKGLRGAAGGASRAGERRLLGLLEPAPWAREEAAAAGIIAAAAGSSPGAAAAIAASVGSPDGGHPSEPAWAPFRPADAGAGSPKRLSGWAKEHASVQSRVAAEQGSGLASLWPALQAELQPALSPEVGPGAAVLVAGDELSLLAAKIARAMPRAAVVALAQRPSSVDPTSRLASLLKLRNLLLARGRLTPARVNALAAVPDPFRLQVLGTGWTSLLLHAADAPEAAEAALGRVLRLASSTLLQLPAWPELASGLLSVRGGAASADMWAGSRGTAGTLAACVAAARARGADAALHGPLSASAACAWEVLSGVGGGDASQPEAGGMGQSADVPLEDILGAASAPGAAGVAAPSRVAAEERASARAESSFAQPGSGGSATTAADRLNTFRYGSAALSEHAALKARYDPSGDSSPVAADDPAAASAGRLGSVFASRAASADTPLARFRPLARLLARAARLAGLPHASFRFVTESAPARAAATAGARREADASQLFATGRVFLRVDVAPWARRDAPAAAPRAPPAFPLAVPVPATASTSSSSWPAAGPLLSASPGVSLHTLLVLGLVPAHRAEVFRMHLRLPLPLVAAASASMGWSPRPASAAAAPAGSPPAKAAGPASPAALAPWAVRFMPPATAAALQAVEPSAAAWMRLGADPLAAGPDAPGASSGAGAMSAAARAALEDAVRSSGAGRLAVLVVAPEAVSARAQSVAGGGSSKLGYLPARRLWVWSGNPAEEAATPEGGAEGALAWAAISSQLPRLDTASGGSAGKFSAIDLESGAGALSLRLAQAYPEATVVSVEQSATLTDLHLAAAMRRGLGNAVLCRKQVDPALVHSLYKSPEFLRFLTLGPDVLDLVRRHGLSGAGDLLGYAMGSAATSFLRTPEAASLSLAFTSLFHSYPDPDWIAPPAAWGTPHGRQSSRHASAGARAGSPYAAAGAGAGVGEHAAMAPLGGESAVVDPGFAGRFSLAFHPRPLFRRAEARILSSLAKPPGGKLHVAATPVMAALPVAPDWPAMGSGVIRVDVVNMSRHVNHHFQSEKDGHDRTYTLIVQGNATAHEALDQLAPAQRSDPRAVYRLLDKGNHPNGGGVVSVRLTRDKDKAAIPYVTVHGVTLITVLRLGLLAPLRARAYGQFVHLPLYQDMAPWNIVFLGADLDYIDFDTRDHTYDAVVPRAYEVMEVLFNYKRTVEDFKMCGGKAGNPYNFPYVSECVQSPDFSGPCKDSKVPVPCGDGRCHSDYVSCLRSMAEEADRKRGPGHWAGVGLEATDKAFRRQGLRGSAGAGETSEASLFEALQASLPPSIGAARAPEAHQTASAWLDSRAGRDARLAAHGRWEMRS</sequence>
<feature type="compositionally biased region" description="Polar residues" evidence="1">
    <location>
        <begin position="883"/>
        <end position="903"/>
    </location>
</feature>
<feature type="compositionally biased region" description="Low complexity" evidence="1">
    <location>
        <begin position="33"/>
        <end position="50"/>
    </location>
</feature>
<accession>A0A5A8C5C7</accession>
<reference evidence="3 4" key="1">
    <citation type="submission" date="2019-07" db="EMBL/GenBank/DDBJ databases">
        <title>Genomes of Cafeteria roenbergensis.</title>
        <authorList>
            <person name="Fischer M.G."/>
            <person name="Hackl T."/>
            <person name="Roman M."/>
        </authorList>
    </citation>
    <scope>NUCLEOTIDE SEQUENCE [LARGE SCALE GENOMIC DNA]</scope>
    <source>
        <strain evidence="3 4">BVI</strain>
    </source>
</reference>
<feature type="region of interest" description="Disordered" evidence="1">
    <location>
        <begin position="675"/>
        <end position="713"/>
    </location>
</feature>
<evidence type="ECO:0000256" key="2">
    <source>
        <dbReference type="SAM" id="SignalP"/>
    </source>
</evidence>
<protein>
    <submittedName>
        <fullName evidence="3">Uncharacterized protein</fullName>
    </submittedName>
</protein>
<feature type="region of interest" description="Disordered" evidence="1">
    <location>
        <begin position="283"/>
        <end position="304"/>
    </location>
</feature>
<dbReference type="EMBL" id="VLTN01000055">
    <property type="protein sequence ID" value="KAA0148252.1"/>
    <property type="molecule type" value="Genomic_DNA"/>
</dbReference>
<feature type="region of interest" description="Disordered" evidence="1">
    <location>
        <begin position="1442"/>
        <end position="1461"/>
    </location>
</feature>
<name>A0A5A8C5C7_CAFRO</name>
<feature type="compositionally biased region" description="Acidic residues" evidence="1">
    <location>
        <begin position="841"/>
        <end position="860"/>
    </location>
</feature>
<feature type="compositionally biased region" description="Low complexity" evidence="1">
    <location>
        <begin position="461"/>
        <end position="481"/>
    </location>
</feature>
<feature type="region of interest" description="Disordered" evidence="1">
    <location>
        <begin position="17"/>
        <end position="59"/>
    </location>
</feature>
<feature type="compositionally biased region" description="Low complexity" evidence="1">
    <location>
        <begin position="972"/>
        <end position="994"/>
    </location>
</feature>
<gene>
    <name evidence="3" type="ORF">FNF29_06788</name>
</gene>
<dbReference type="Proteomes" id="UP000323011">
    <property type="component" value="Unassembled WGS sequence"/>
</dbReference>